<dbReference type="AlphaFoldDB" id="A0A6C0RAU9"/>
<gene>
    <name evidence="14" type="primary">folK</name>
    <name evidence="14" type="ORF">G0Q07_05065</name>
</gene>
<dbReference type="Gene3D" id="3.30.70.560">
    <property type="entry name" value="7,8-Dihydro-6-hydroxymethylpterin-pyrophosphokinase HPPK"/>
    <property type="match status" value="1"/>
</dbReference>
<evidence type="ECO:0000256" key="6">
    <source>
        <dbReference type="ARBA" id="ARBA00022741"/>
    </source>
</evidence>
<evidence type="ECO:0000256" key="10">
    <source>
        <dbReference type="ARBA" id="ARBA00029409"/>
    </source>
</evidence>
<dbReference type="Pfam" id="PF01288">
    <property type="entry name" value="HPPK"/>
    <property type="match status" value="1"/>
</dbReference>
<evidence type="ECO:0000256" key="7">
    <source>
        <dbReference type="ARBA" id="ARBA00022777"/>
    </source>
</evidence>
<accession>A0A6C0RAU9</accession>
<dbReference type="UniPathway" id="UPA00077">
    <property type="reaction ID" value="UER00155"/>
</dbReference>
<sequence>MNKVFLGIGGNIGDKRQNFIHVLNLIEIKLGKIIQKSSVYETPPWGFRSEDAFWNQVLIIETKLEAEELLWRIREIETDFGRERGNERYSSREMDIDILYFNDDFLESKDLIIPHPRIHERRFVLIPLVEIAPEMKHPLRRLTSIEMLENCLDQSVIKKIEMG</sequence>
<dbReference type="Proteomes" id="UP000474630">
    <property type="component" value="Chromosome"/>
</dbReference>
<dbReference type="GO" id="GO:0016301">
    <property type="term" value="F:kinase activity"/>
    <property type="evidence" value="ECO:0007669"/>
    <property type="project" value="UniProtKB-KW"/>
</dbReference>
<dbReference type="EC" id="2.7.6.3" evidence="3"/>
<keyword evidence="8" id="KW-0067">ATP-binding</keyword>
<keyword evidence="6" id="KW-0547">Nucleotide-binding</keyword>
<proteinExistence type="inferred from homology"/>
<dbReference type="NCBIfam" id="TIGR01498">
    <property type="entry name" value="folK"/>
    <property type="match status" value="1"/>
</dbReference>
<comment type="similarity">
    <text evidence="2">Belongs to the HPPK family.</text>
</comment>
<dbReference type="GO" id="GO:0005524">
    <property type="term" value="F:ATP binding"/>
    <property type="evidence" value="ECO:0007669"/>
    <property type="project" value="UniProtKB-KW"/>
</dbReference>
<keyword evidence="7 14" id="KW-0418">Kinase</keyword>
<dbReference type="GO" id="GO:0046656">
    <property type="term" value="P:folic acid biosynthetic process"/>
    <property type="evidence" value="ECO:0007669"/>
    <property type="project" value="UniProtKB-KW"/>
</dbReference>
<dbReference type="RefSeq" id="WP_163345065.1">
    <property type="nucleotide sequence ID" value="NZ_CP048409.1"/>
</dbReference>
<evidence type="ECO:0000256" key="11">
    <source>
        <dbReference type="ARBA" id="ARBA00029766"/>
    </source>
</evidence>
<feature type="domain" description="7,8-dihydro-6-hydroxymethylpterin-pyrophosphokinase" evidence="13">
    <location>
        <begin position="5"/>
        <end position="133"/>
    </location>
</feature>
<reference evidence="14 15" key="1">
    <citation type="submission" date="2020-02" db="EMBL/GenBank/DDBJ databases">
        <title>Genome sequencing for Draconibacterium sp. strain M1.</title>
        <authorList>
            <person name="Park S.-J."/>
        </authorList>
    </citation>
    <scope>NUCLEOTIDE SEQUENCE [LARGE SCALE GENOMIC DNA]</scope>
    <source>
        <strain evidence="14 15">M1</strain>
    </source>
</reference>
<keyword evidence="15" id="KW-1185">Reference proteome</keyword>
<evidence type="ECO:0000256" key="1">
    <source>
        <dbReference type="ARBA" id="ARBA00005051"/>
    </source>
</evidence>
<name>A0A6C0RAU9_9BACT</name>
<dbReference type="EMBL" id="CP048409">
    <property type="protein sequence ID" value="QIA07136.1"/>
    <property type="molecule type" value="Genomic_DNA"/>
</dbReference>
<dbReference type="GO" id="GO:0003848">
    <property type="term" value="F:2-amino-4-hydroxy-6-hydroxymethyldihydropteridine diphosphokinase activity"/>
    <property type="evidence" value="ECO:0007669"/>
    <property type="project" value="UniProtKB-EC"/>
</dbReference>
<organism evidence="14 15">
    <name type="scientific">Draconibacterium halophilum</name>
    <dbReference type="NCBI Taxonomy" id="2706887"/>
    <lineage>
        <taxon>Bacteria</taxon>
        <taxon>Pseudomonadati</taxon>
        <taxon>Bacteroidota</taxon>
        <taxon>Bacteroidia</taxon>
        <taxon>Marinilabiliales</taxon>
        <taxon>Prolixibacteraceae</taxon>
        <taxon>Draconibacterium</taxon>
    </lineage>
</organism>
<dbReference type="GO" id="GO:0046654">
    <property type="term" value="P:tetrahydrofolate biosynthetic process"/>
    <property type="evidence" value="ECO:0007669"/>
    <property type="project" value="UniProtKB-UniPathway"/>
</dbReference>
<evidence type="ECO:0000256" key="2">
    <source>
        <dbReference type="ARBA" id="ARBA00005810"/>
    </source>
</evidence>
<keyword evidence="5 14" id="KW-0808">Transferase</keyword>
<protein>
    <recommendedName>
        <fullName evidence="4">2-amino-4-hydroxy-6-hydroxymethyldihydropteridine pyrophosphokinase</fullName>
        <ecNumber evidence="3">2.7.6.3</ecNumber>
    </recommendedName>
    <alternativeName>
        <fullName evidence="11">6-hydroxymethyl-7,8-dihydropterin pyrophosphokinase</fullName>
    </alternativeName>
    <alternativeName>
        <fullName evidence="12">7,8-dihydro-6-hydroxymethylpterin-pyrophosphokinase</fullName>
    </alternativeName>
</protein>
<evidence type="ECO:0000256" key="3">
    <source>
        <dbReference type="ARBA" id="ARBA00013253"/>
    </source>
</evidence>
<evidence type="ECO:0000256" key="5">
    <source>
        <dbReference type="ARBA" id="ARBA00022679"/>
    </source>
</evidence>
<evidence type="ECO:0000256" key="4">
    <source>
        <dbReference type="ARBA" id="ARBA00016218"/>
    </source>
</evidence>
<dbReference type="KEGG" id="drc:G0Q07_05065"/>
<dbReference type="InterPro" id="IPR035907">
    <property type="entry name" value="Hppk_sf"/>
</dbReference>
<evidence type="ECO:0000259" key="13">
    <source>
        <dbReference type="Pfam" id="PF01288"/>
    </source>
</evidence>
<dbReference type="CDD" id="cd00483">
    <property type="entry name" value="HPPK"/>
    <property type="match status" value="1"/>
</dbReference>
<comment type="function">
    <text evidence="10">Catalyzes the transfer of pyrophosphate from adenosine triphosphate (ATP) to 6-hydroxymethyl-7,8-dihydropterin, an enzymatic step in folate biosynthesis pathway.</text>
</comment>
<evidence type="ECO:0000256" key="12">
    <source>
        <dbReference type="ARBA" id="ARBA00033413"/>
    </source>
</evidence>
<dbReference type="InterPro" id="IPR000550">
    <property type="entry name" value="Hppk"/>
</dbReference>
<evidence type="ECO:0000313" key="15">
    <source>
        <dbReference type="Proteomes" id="UP000474630"/>
    </source>
</evidence>
<dbReference type="PANTHER" id="PTHR43071">
    <property type="entry name" value="2-AMINO-4-HYDROXY-6-HYDROXYMETHYLDIHYDROPTERIDINE PYROPHOSPHOKINASE"/>
    <property type="match status" value="1"/>
</dbReference>
<evidence type="ECO:0000256" key="9">
    <source>
        <dbReference type="ARBA" id="ARBA00022909"/>
    </source>
</evidence>
<evidence type="ECO:0000313" key="14">
    <source>
        <dbReference type="EMBL" id="QIA07136.1"/>
    </source>
</evidence>
<dbReference type="PANTHER" id="PTHR43071:SF1">
    <property type="entry name" value="2-AMINO-4-HYDROXY-6-HYDROXYMETHYLDIHYDROPTERIDINE PYROPHOSPHOKINASE"/>
    <property type="match status" value="1"/>
</dbReference>
<evidence type="ECO:0000256" key="8">
    <source>
        <dbReference type="ARBA" id="ARBA00022840"/>
    </source>
</evidence>
<keyword evidence="9" id="KW-0289">Folate biosynthesis</keyword>
<comment type="pathway">
    <text evidence="1">Cofactor biosynthesis; tetrahydrofolate biosynthesis; 2-amino-4-hydroxy-6-hydroxymethyl-7,8-dihydropteridine diphosphate from 7,8-dihydroneopterin triphosphate: step 4/4.</text>
</comment>
<dbReference type="SUPFAM" id="SSF55083">
    <property type="entry name" value="6-hydroxymethyl-7,8-dihydropterin pyrophosphokinase, HPPK"/>
    <property type="match status" value="1"/>
</dbReference>